<feature type="region of interest" description="Disordered" evidence="1">
    <location>
        <begin position="98"/>
        <end position="126"/>
    </location>
</feature>
<gene>
    <name evidence="3" type="ORF">AB0E65_04505</name>
</gene>
<accession>A0ABV2YCN6</accession>
<reference evidence="3 4" key="1">
    <citation type="submission" date="2024-06" db="EMBL/GenBank/DDBJ databases">
        <title>The Natural Products Discovery Center: Release of the First 8490 Sequenced Strains for Exploring Actinobacteria Biosynthetic Diversity.</title>
        <authorList>
            <person name="Kalkreuter E."/>
            <person name="Kautsar S.A."/>
            <person name="Yang D."/>
            <person name="Bader C.D."/>
            <person name="Teijaro C.N."/>
            <person name="Fluegel L."/>
            <person name="Davis C.M."/>
            <person name="Simpson J.R."/>
            <person name="Lauterbach L."/>
            <person name="Steele A.D."/>
            <person name="Gui C."/>
            <person name="Meng S."/>
            <person name="Li G."/>
            <person name="Viehrig K."/>
            <person name="Ye F."/>
            <person name="Su P."/>
            <person name="Kiefer A.F."/>
            <person name="Nichols A."/>
            <person name="Cepeda A.J."/>
            <person name="Yan W."/>
            <person name="Fan B."/>
            <person name="Jiang Y."/>
            <person name="Adhikari A."/>
            <person name="Zheng C.-J."/>
            <person name="Schuster L."/>
            <person name="Cowan T.M."/>
            <person name="Smanski M.J."/>
            <person name="Chevrette M.G."/>
            <person name="De Carvalho L.P.S."/>
            <person name="Shen B."/>
        </authorList>
    </citation>
    <scope>NUCLEOTIDE SEQUENCE [LARGE SCALE GENOMIC DNA]</scope>
    <source>
        <strain evidence="3 4">NPDC038104</strain>
    </source>
</reference>
<dbReference type="Proteomes" id="UP001550850">
    <property type="component" value="Unassembled WGS sequence"/>
</dbReference>
<evidence type="ECO:0000313" key="4">
    <source>
        <dbReference type="Proteomes" id="UP001550850"/>
    </source>
</evidence>
<proteinExistence type="predicted"/>
<keyword evidence="2" id="KW-1133">Transmembrane helix</keyword>
<evidence type="ECO:0000256" key="1">
    <source>
        <dbReference type="SAM" id="MobiDB-lite"/>
    </source>
</evidence>
<feature type="transmembrane region" description="Helical" evidence="2">
    <location>
        <begin position="16"/>
        <end position="34"/>
    </location>
</feature>
<comment type="caution">
    <text evidence="3">The sequence shown here is derived from an EMBL/GenBank/DDBJ whole genome shotgun (WGS) entry which is preliminary data.</text>
</comment>
<sequence length="126" mass="13458">MAKNIGRRQGRPVRRYVGLGIGIGVGAVLMTRFGPVPVQTAARVWEQVAARAVAVDPQRLLPHHSPPGQAAATYRATTVWCRERAGRAGALARRAAKAAPAYATLAARRPSRRPPRSRRPGSGPVP</sequence>
<keyword evidence="2" id="KW-0812">Transmembrane</keyword>
<feature type="compositionally biased region" description="Low complexity" evidence="1">
    <location>
        <begin position="98"/>
        <end position="108"/>
    </location>
</feature>
<dbReference type="EMBL" id="JBEZUR010000004">
    <property type="protein sequence ID" value="MEU3553488.1"/>
    <property type="molecule type" value="Genomic_DNA"/>
</dbReference>
<dbReference type="RefSeq" id="WP_108951724.1">
    <property type="nucleotide sequence ID" value="NZ_BEVZ01000001.1"/>
</dbReference>
<keyword evidence="4" id="KW-1185">Reference proteome</keyword>
<feature type="compositionally biased region" description="Basic residues" evidence="1">
    <location>
        <begin position="109"/>
        <end position="119"/>
    </location>
</feature>
<name>A0ABV2YCN6_9ACTN</name>
<protein>
    <submittedName>
        <fullName evidence="3">Uncharacterized protein</fullName>
    </submittedName>
</protein>
<keyword evidence="2" id="KW-0472">Membrane</keyword>
<evidence type="ECO:0000256" key="2">
    <source>
        <dbReference type="SAM" id="Phobius"/>
    </source>
</evidence>
<evidence type="ECO:0000313" key="3">
    <source>
        <dbReference type="EMBL" id="MEU3553488.1"/>
    </source>
</evidence>
<organism evidence="3 4">
    <name type="scientific">Streptomyces fragilis</name>
    <dbReference type="NCBI Taxonomy" id="67301"/>
    <lineage>
        <taxon>Bacteria</taxon>
        <taxon>Bacillati</taxon>
        <taxon>Actinomycetota</taxon>
        <taxon>Actinomycetes</taxon>
        <taxon>Kitasatosporales</taxon>
        <taxon>Streptomycetaceae</taxon>
        <taxon>Streptomyces</taxon>
    </lineage>
</organism>